<evidence type="ECO:0000313" key="6">
    <source>
        <dbReference type="EMBL" id="CAA0828160.1"/>
    </source>
</evidence>
<reference evidence="6" key="1">
    <citation type="submission" date="2019-12" db="EMBL/GenBank/DDBJ databases">
        <authorList>
            <person name="Scholes J."/>
        </authorList>
    </citation>
    <scope>NUCLEOTIDE SEQUENCE</scope>
</reference>
<evidence type="ECO:0000313" key="7">
    <source>
        <dbReference type="Proteomes" id="UP001153555"/>
    </source>
</evidence>
<dbReference type="AlphaFoldDB" id="A0A9N7NAS4"/>
<dbReference type="Proteomes" id="UP001153555">
    <property type="component" value="Unassembled WGS sequence"/>
</dbReference>
<keyword evidence="1" id="KW-0479">Metal-binding</keyword>
<dbReference type="EMBL" id="CACSLK010027752">
    <property type="protein sequence ID" value="CAA0828160.1"/>
    <property type="molecule type" value="Genomic_DNA"/>
</dbReference>
<dbReference type="SMART" id="SM00336">
    <property type="entry name" value="BBOX"/>
    <property type="match status" value="2"/>
</dbReference>
<comment type="caution">
    <text evidence="6">The sequence shown here is derived from an EMBL/GenBank/DDBJ whole genome shotgun (WGS) entry which is preliminary data.</text>
</comment>
<evidence type="ECO:0000256" key="2">
    <source>
        <dbReference type="ARBA" id="ARBA00022771"/>
    </source>
</evidence>
<accession>A0A9N7NAS4</accession>
<keyword evidence="3" id="KW-0862">Zinc</keyword>
<keyword evidence="7" id="KW-1185">Reference proteome</keyword>
<dbReference type="PANTHER" id="PTHR31717">
    <property type="entry name" value="ZINC FINGER PROTEIN CONSTANS-LIKE 10"/>
    <property type="match status" value="1"/>
</dbReference>
<proteinExistence type="predicted"/>
<feature type="domain" description="B box-type" evidence="5">
    <location>
        <begin position="14"/>
        <end position="61"/>
    </location>
</feature>
<evidence type="ECO:0000256" key="4">
    <source>
        <dbReference type="PROSITE-ProRule" id="PRU00024"/>
    </source>
</evidence>
<feature type="domain" description="B box-type" evidence="5">
    <location>
        <begin position="57"/>
        <end position="102"/>
    </location>
</feature>
<dbReference type="CDD" id="cd19821">
    <property type="entry name" value="Bbox1_BBX-like"/>
    <property type="match status" value="1"/>
</dbReference>
<dbReference type="PANTHER" id="PTHR31717:SF58">
    <property type="entry name" value="ZINC FINGER PROTEIN CONSTANS-LIKE 13"/>
    <property type="match status" value="1"/>
</dbReference>
<protein>
    <submittedName>
        <fullName evidence="6">Zinc finger protein CONSTANS-LIKE 13</fullName>
    </submittedName>
</protein>
<sequence>MNARDQENHGSGDKTDQLCDFCEESLALLYCRADSAKLCFICDLEVHSTNPLFRKHVRSLLCNSCSSSPSSIFCCTESAVLCQNCDWETHRGSGSIHDRRPVEGFSGCPSVSELLGFLGLEDLGKKGLGLGGGGRDEDLWDFLVWETPSVVSLDDLVVAGDCVDGGRSFQAIGVPPLPKNRNAACGKHKEEVFRQLREMAKNDPYFTGSLEDLKLHVGIQSKLPEKCQLLDSIPPLGNKTEPISASSYEANVPNWSDFASGVMDESFDPMVLNGFDEMNHLVPDKDLNNIEDKSVADEVLEMHWHNPLDFKAPQVLHVGGARELNAQERDSAILRYKEKKKIRRYDKHIRLFGSKETIVAKRVKAVVLKLKQRKITRDKTTSVGDKEIAAPKQSASKVDLDESRMKEWEISDLAVGG</sequence>
<dbReference type="Pfam" id="PF00643">
    <property type="entry name" value="zf-B_box"/>
    <property type="match status" value="2"/>
</dbReference>
<dbReference type="PROSITE" id="PS50119">
    <property type="entry name" value="ZF_BBOX"/>
    <property type="match status" value="2"/>
</dbReference>
<evidence type="ECO:0000259" key="5">
    <source>
        <dbReference type="PROSITE" id="PS50119"/>
    </source>
</evidence>
<dbReference type="GO" id="GO:0008270">
    <property type="term" value="F:zinc ion binding"/>
    <property type="evidence" value="ECO:0007669"/>
    <property type="project" value="UniProtKB-KW"/>
</dbReference>
<evidence type="ECO:0000256" key="3">
    <source>
        <dbReference type="ARBA" id="ARBA00022833"/>
    </source>
</evidence>
<dbReference type="InterPro" id="IPR049808">
    <property type="entry name" value="CONSTANS-like_Bbox1"/>
</dbReference>
<keyword evidence="2 4" id="KW-0863">Zinc-finger</keyword>
<name>A0A9N7NAS4_STRHE</name>
<dbReference type="OrthoDB" id="153872at2759"/>
<dbReference type="InterPro" id="IPR000315">
    <property type="entry name" value="Znf_B-box"/>
</dbReference>
<evidence type="ECO:0000256" key="1">
    <source>
        <dbReference type="ARBA" id="ARBA00022723"/>
    </source>
</evidence>
<gene>
    <name evidence="6" type="ORF">SHERM_23855</name>
</gene>
<organism evidence="6 7">
    <name type="scientific">Striga hermonthica</name>
    <name type="common">Purple witchweed</name>
    <name type="synonym">Buchnera hermonthica</name>
    <dbReference type="NCBI Taxonomy" id="68872"/>
    <lineage>
        <taxon>Eukaryota</taxon>
        <taxon>Viridiplantae</taxon>
        <taxon>Streptophyta</taxon>
        <taxon>Embryophyta</taxon>
        <taxon>Tracheophyta</taxon>
        <taxon>Spermatophyta</taxon>
        <taxon>Magnoliopsida</taxon>
        <taxon>eudicotyledons</taxon>
        <taxon>Gunneridae</taxon>
        <taxon>Pentapetalae</taxon>
        <taxon>asterids</taxon>
        <taxon>lamiids</taxon>
        <taxon>Lamiales</taxon>
        <taxon>Orobanchaceae</taxon>
        <taxon>Buchnereae</taxon>
        <taxon>Striga</taxon>
    </lineage>
</organism>